<gene>
    <name evidence="1" type="ORF">BACI348_50165</name>
</gene>
<dbReference type="EMBL" id="CABWLH010000010">
    <property type="protein sequence ID" value="VXC06215.1"/>
    <property type="molecule type" value="Genomic_DNA"/>
</dbReference>
<organism evidence="1 2">
    <name type="scientific">Bacillus altitudinis</name>
    <dbReference type="NCBI Taxonomy" id="293387"/>
    <lineage>
        <taxon>Bacteria</taxon>
        <taxon>Bacillati</taxon>
        <taxon>Bacillota</taxon>
        <taxon>Bacilli</taxon>
        <taxon>Bacillales</taxon>
        <taxon>Bacillaceae</taxon>
        <taxon>Bacillus</taxon>
    </lineage>
</organism>
<evidence type="ECO:0000313" key="2">
    <source>
        <dbReference type="Proteomes" id="UP000433089"/>
    </source>
</evidence>
<dbReference type="RefSeq" id="WP_162835675.1">
    <property type="nucleotide sequence ID" value="NZ_AP025264.1"/>
</dbReference>
<sequence>MNIEHPMVTQMNDFGYPKRYWPYEMSRNGYRLEDEDREKGFDDDETSDDI</sequence>
<dbReference type="AlphaFoldDB" id="A0A653VJ25"/>
<reference evidence="1 2" key="1">
    <citation type="submission" date="2019-10" db="EMBL/GenBank/DDBJ databases">
        <authorList>
            <person name="Karimi E."/>
        </authorList>
    </citation>
    <scope>NUCLEOTIDE SEQUENCE [LARGE SCALE GENOMIC DNA]</scope>
    <source>
        <strain evidence="1">Bacillus sp. 348</strain>
    </source>
</reference>
<proteinExistence type="predicted"/>
<dbReference type="Proteomes" id="UP000433089">
    <property type="component" value="Unassembled WGS sequence"/>
</dbReference>
<accession>A0A653VJ25</accession>
<evidence type="ECO:0000313" key="1">
    <source>
        <dbReference type="EMBL" id="VXC06215.1"/>
    </source>
</evidence>
<protein>
    <submittedName>
        <fullName evidence="1">Uncharacterized protein</fullName>
    </submittedName>
</protein>
<name>A0A653VJ25_BACAB</name>